<dbReference type="PANTHER" id="PTHR47154:SF2">
    <property type="entry name" value="G-PROTEIN COUPLED RECEPTOR MTH-RELATED"/>
    <property type="match status" value="1"/>
</dbReference>
<organism evidence="7 8">
    <name type="scientific">Orchesella cincta</name>
    <name type="common">Springtail</name>
    <name type="synonym">Podura cincta</name>
    <dbReference type="NCBI Taxonomy" id="48709"/>
    <lineage>
        <taxon>Eukaryota</taxon>
        <taxon>Metazoa</taxon>
        <taxon>Ecdysozoa</taxon>
        <taxon>Arthropoda</taxon>
        <taxon>Hexapoda</taxon>
        <taxon>Collembola</taxon>
        <taxon>Entomobryomorpha</taxon>
        <taxon>Entomobryoidea</taxon>
        <taxon>Orchesellidae</taxon>
        <taxon>Orchesellinae</taxon>
        <taxon>Orchesella</taxon>
    </lineage>
</organism>
<evidence type="ECO:0000256" key="1">
    <source>
        <dbReference type="ARBA" id="ARBA00004141"/>
    </source>
</evidence>
<keyword evidence="3 5" id="KW-1133">Transmembrane helix</keyword>
<feature type="transmembrane region" description="Helical" evidence="5">
    <location>
        <begin position="26"/>
        <end position="47"/>
    </location>
</feature>
<dbReference type="Pfam" id="PF00002">
    <property type="entry name" value="7tm_2"/>
    <property type="match status" value="1"/>
</dbReference>
<gene>
    <name evidence="7" type="ORF">Ocin01_05855</name>
</gene>
<dbReference type="InterPro" id="IPR051384">
    <property type="entry name" value="Mth_GPCR"/>
</dbReference>
<feature type="transmembrane region" description="Helical" evidence="5">
    <location>
        <begin position="430"/>
        <end position="453"/>
    </location>
</feature>
<evidence type="ECO:0000256" key="3">
    <source>
        <dbReference type="ARBA" id="ARBA00022989"/>
    </source>
</evidence>
<dbReference type="Gene3D" id="1.20.1070.10">
    <property type="entry name" value="Rhodopsin 7-helix transmembrane proteins"/>
    <property type="match status" value="1"/>
</dbReference>
<keyword evidence="7" id="KW-0675">Receptor</keyword>
<evidence type="ECO:0000259" key="6">
    <source>
        <dbReference type="PROSITE" id="PS50261"/>
    </source>
</evidence>
<evidence type="ECO:0000313" key="8">
    <source>
        <dbReference type="Proteomes" id="UP000094527"/>
    </source>
</evidence>
<feature type="transmembrane region" description="Helical" evidence="5">
    <location>
        <begin position="465"/>
        <end position="489"/>
    </location>
</feature>
<reference evidence="7 8" key="1">
    <citation type="journal article" date="2016" name="Genome Biol. Evol.">
        <title>Gene Family Evolution Reflects Adaptation to Soil Environmental Stressors in the Genome of the Collembolan Orchesella cincta.</title>
        <authorList>
            <person name="Faddeeva-Vakhrusheva A."/>
            <person name="Derks M.F."/>
            <person name="Anvar S.Y."/>
            <person name="Agamennone V."/>
            <person name="Suring W."/>
            <person name="Smit S."/>
            <person name="van Straalen N.M."/>
            <person name="Roelofs D."/>
        </authorList>
    </citation>
    <scope>NUCLEOTIDE SEQUENCE [LARGE SCALE GENOMIC DNA]</scope>
    <source>
        <tissue evidence="7">Mixed pool</tissue>
    </source>
</reference>
<keyword evidence="2 5" id="KW-0812">Transmembrane</keyword>
<dbReference type="PANTHER" id="PTHR47154">
    <property type="entry name" value="G-PROTEIN COUPLED RECEPTOR MTH-RELATED"/>
    <property type="match status" value="1"/>
</dbReference>
<keyword evidence="8" id="KW-1185">Reference proteome</keyword>
<feature type="transmembrane region" description="Helical" evidence="5">
    <location>
        <begin position="541"/>
        <end position="565"/>
    </location>
</feature>
<dbReference type="EMBL" id="LJIJ01000185">
    <property type="protein sequence ID" value="ODN00830.1"/>
    <property type="molecule type" value="Genomic_DNA"/>
</dbReference>
<evidence type="ECO:0000256" key="4">
    <source>
        <dbReference type="ARBA" id="ARBA00023136"/>
    </source>
</evidence>
<name>A0A1D2N6D9_ORCCI</name>
<comment type="caution">
    <text evidence="7">The sequence shown here is derived from an EMBL/GenBank/DDBJ whole genome shotgun (WGS) entry which is preliminary data.</text>
</comment>
<dbReference type="AlphaFoldDB" id="A0A1D2N6D9"/>
<evidence type="ECO:0000256" key="5">
    <source>
        <dbReference type="SAM" id="Phobius"/>
    </source>
</evidence>
<dbReference type="InterPro" id="IPR000832">
    <property type="entry name" value="GPCR_2_secretin-like"/>
</dbReference>
<dbReference type="STRING" id="48709.A0A1D2N6D9"/>
<dbReference type="GO" id="GO:0005886">
    <property type="term" value="C:plasma membrane"/>
    <property type="evidence" value="ECO:0007669"/>
    <property type="project" value="TreeGrafter"/>
</dbReference>
<feature type="transmembrane region" description="Helical" evidence="5">
    <location>
        <begin position="620"/>
        <end position="640"/>
    </location>
</feature>
<dbReference type="GO" id="GO:0007166">
    <property type="term" value="P:cell surface receptor signaling pathway"/>
    <property type="evidence" value="ECO:0007669"/>
    <property type="project" value="InterPro"/>
</dbReference>
<proteinExistence type="predicted"/>
<sequence>MPESHHTTTMKIQKQQQRVLKSASNISQIFTIHAIFAFILLSLVSLVSCANPTEDGFQNGNDEGHDHNPTNNLEDHTEVAFQQNTELKLRKCETSKLKNGSSVELPIFLMDSSFEFDYILGNHSLENTLHACPSGEKSFFEISTSSKSAFNLLPEGENLTETNLHLIIRYMNALLDNGYLSVSNSSDKSITYYSPDEYCLNDITGHGETATATFRVCHPLKSRPVLNKCCPVGAVLGEGGCVNIGNTKWIPSYLDPKTLTLFIPDGNFSPVYHSPRLGCENREPWEEDDCNNEFYPSINGKTAFIGAYRNWEFFDHPSDAPYCYEQSQTEDGKLKNIIVLCTTGAQPETKNETSRIYMACMYVGAFFHLLTSLFYLITWPKQNIHGKVLCSCTTALFFMNVCMGTAHLLGIIGNDNPGGFCFVNGFVAQYFLIASFTWLLVVNIDLWCTFSSIRPDGGKGWKRFLIFSLGGWGFPLLVTGVSLTLNSIYKYVCFIEPLNYGIRSLKIHHLFFSCRCRRTRVPVPDYGDPICFVSPWAQGYYVYYILSIIIAIAFLFAVLTLYGLYSFKKGTNNLRSNKRAEDKQTVLLFLKLSVVMGLLWIFEVISWAATKEDAENHVVWIIFDIYNALSGILIFIIFVCKRTTLNLLEQTHPIFKVFTSAISKFTSSFTRETSSTATVSTAVGGTTGQSGKKKHYDTVVYTKEKNGQGQVNGGFE</sequence>
<feature type="transmembrane region" description="Helical" evidence="5">
    <location>
        <begin position="356"/>
        <end position="376"/>
    </location>
</feature>
<dbReference type="PROSITE" id="PS50261">
    <property type="entry name" value="G_PROTEIN_RECEP_F2_4"/>
    <property type="match status" value="1"/>
</dbReference>
<comment type="subcellular location">
    <subcellularLocation>
        <location evidence="1">Membrane</location>
        <topology evidence="1">Multi-pass membrane protein</topology>
    </subcellularLocation>
</comment>
<dbReference type="GO" id="GO:0008528">
    <property type="term" value="F:G protein-coupled peptide receptor activity"/>
    <property type="evidence" value="ECO:0007669"/>
    <property type="project" value="TreeGrafter"/>
</dbReference>
<feature type="domain" description="G-protein coupled receptors family 2 profile 2" evidence="6">
    <location>
        <begin position="354"/>
        <end position="642"/>
    </location>
</feature>
<feature type="transmembrane region" description="Helical" evidence="5">
    <location>
        <begin position="586"/>
        <end position="608"/>
    </location>
</feature>
<protein>
    <submittedName>
        <fullName evidence="7">G-protein coupled receptor Mth</fullName>
    </submittedName>
</protein>
<feature type="transmembrane region" description="Helical" evidence="5">
    <location>
        <begin position="388"/>
        <end position="410"/>
    </location>
</feature>
<dbReference type="OMA" id="NGNDEGH"/>
<keyword evidence="4 5" id="KW-0472">Membrane</keyword>
<dbReference type="OrthoDB" id="6134459at2759"/>
<dbReference type="InterPro" id="IPR017981">
    <property type="entry name" value="GPCR_2-like_7TM"/>
</dbReference>
<evidence type="ECO:0000313" key="7">
    <source>
        <dbReference type="EMBL" id="ODN00830.1"/>
    </source>
</evidence>
<dbReference type="CDD" id="cd15039">
    <property type="entry name" value="7tmB3_Methuselah-like"/>
    <property type="match status" value="1"/>
</dbReference>
<evidence type="ECO:0000256" key="2">
    <source>
        <dbReference type="ARBA" id="ARBA00022692"/>
    </source>
</evidence>
<dbReference type="Proteomes" id="UP000094527">
    <property type="component" value="Unassembled WGS sequence"/>
</dbReference>
<accession>A0A1D2N6D9</accession>